<accession>A0ABU5IPF7</accession>
<reference evidence="1 2" key="1">
    <citation type="submission" date="2023-11" db="EMBL/GenBank/DDBJ databases">
        <title>Draft genome of Azohydromonas lata strain H1 (DSM1123), a polyhydroxyalkanoate producer.</title>
        <authorList>
            <person name="Traversa D."/>
            <person name="D'Addabbo P."/>
            <person name="Pazzani C."/>
            <person name="Manzari C."/>
            <person name="Chiara M."/>
            <person name="Scrascia M."/>
        </authorList>
    </citation>
    <scope>NUCLEOTIDE SEQUENCE [LARGE SCALE GENOMIC DNA]</scope>
    <source>
        <strain evidence="1 2">H1</strain>
    </source>
</reference>
<keyword evidence="2" id="KW-1185">Reference proteome</keyword>
<evidence type="ECO:0000313" key="1">
    <source>
        <dbReference type="EMBL" id="MDZ5460756.1"/>
    </source>
</evidence>
<proteinExistence type="predicted"/>
<dbReference type="Proteomes" id="UP001293718">
    <property type="component" value="Unassembled WGS sequence"/>
</dbReference>
<organism evidence="1 2">
    <name type="scientific">Azohydromonas lata</name>
    <dbReference type="NCBI Taxonomy" id="45677"/>
    <lineage>
        <taxon>Bacteria</taxon>
        <taxon>Pseudomonadati</taxon>
        <taxon>Pseudomonadota</taxon>
        <taxon>Betaproteobacteria</taxon>
        <taxon>Burkholderiales</taxon>
        <taxon>Sphaerotilaceae</taxon>
        <taxon>Azohydromonas</taxon>
    </lineage>
</organism>
<protein>
    <submittedName>
        <fullName evidence="1">Uncharacterized protein</fullName>
    </submittedName>
</protein>
<name>A0ABU5IPF7_9BURK</name>
<comment type="caution">
    <text evidence="1">The sequence shown here is derived from an EMBL/GenBank/DDBJ whole genome shotgun (WGS) entry which is preliminary data.</text>
</comment>
<evidence type="ECO:0000313" key="2">
    <source>
        <dbReference type="Proteomes" id="UP001293718"/>
    </source>
</evidence>
<gene>
    <name evidence="1" type="ORF">SM757_29695</name>
</gene>
<dbReference type="RefSeq" id="WP_322468109.1">
    <property type="nucleotide sequence ID" value="NZ_JAXOJX010000081.1"/>
</dbReference>
<dbReference type="EMBL" id="JAXOJX010000081">
    <property type="protein sequence ID" value="MDZ5460756.1"/>
    <property type="molecule type" value="Genomic_DNA"/>
</dbReference>
<sequence length="45" mass="5027">MKHLLLGLFIWFSVAYNTASVCADVVGDILSQVNTQVEQVLLPRH</sequence>